<dbReference type="InterPro" id="IPR058924">
    <property type="entry name" value="AGPR_dimerisation_dom"/>
</dbReference>
<dbReference type="Proteomes" id="UP000199474">
    <property type="component" value="Unassembled WGS sequence"/>
</dbReference>
<keyword evidence="3 7" id="KW-0028">Amino-acid biosynthesis</keyword>
<evidence type="ECO:0000256" key="3">
    <source>
        <dbReference type="ARBA" id="ARBA00022605"/>
    </source>
</evidence>
<evidence type="ECO:0000313" key="11">
    <source>
        <dbReference type="Proteomes" id="UP000199474"/>
    </source>
</evidence>
<proteinExistence type="inferred from homology"/>
<dbReference type="SUPFAM" id="SSF51735">
    <property type="entry name" value="NAD(P)-binding Rossmann-fold domains"/>
    <property type="match status" value="1"/>
</dbReference>
<dbReference type="InterPro" id="IPR000706">
    <property type="entry name" value="AGPR_type-1"/>
</dbReference>
<dbReference type="OrthoDB" id="9801289at2"/>
<keyword evidence="2 7" id="KW-0055">Arginine biosynthesis</keyword>
<comment type="function">
    <text evidence="7">Catalyzes the NADPH-dependent reduction of N-acetyl-5-glutamyl phosphate to yield N-acetyl-L-glutamate 5-semialdehyde.</text>
</comment>
<evidence type="ECO:0000313" key="10">
    <source>
        <dbReference type="EMBL" id="SFD44396.1"/>
    </source>
</evidence>
<dbReference type="AlphaFoldDB" id="A0A1I1SD41"/>
<dbReference type="SUPFAM" id="SSF55347">
    <property type="entry name" value="Glyceraldehyde-3-phosphate dehydrogenase-like, C-terminal domain"/>
    <property type="match status" value="1"/>
</dbReference>
<comment type="pathway">
    <text evidence="1 7">Amino-acid biosynthesis; L-arginine biosynthesis; N(2)-acetyl-L-ornithine from L-glutamate: step 3/4.</text>
</comment>
<dbReference type="GO" id="GO:0070401">
    <property type="term" value="F:NADP+ binding"/>
    <property type="evidence" value="ECO:0007669"/>
    <property type="project" value="InterPro"/>
</dbReference>
<name>A0A1I1SD41_9BACI</name>
<dbReference type="EC" id="1.2.1.38" evidence="7"/>
<dbReference type="NCBIfam" id="TIGR01850">
    <property type="entry name" value="argC"/>
    <property type="match status" value="1"/>
</dbReference>
<dbReference type="Pfam" id="PF22698">
    <property type="entry name" value="Semialdhyde_dhC_1"/>
    <property type="match status" value="1"/>
</dbReference>
<dbReference type="Pfam" id="PF01118">
    <property type="entry name" value="Semialdhyde_dh"/>
    <property type="match status" value="1"/>
</dbReference>
<dbReference type="InterPro" id="IPR023013">
    <property type="entry name" value="AGPR_AS"/>
</dbReference>
<evidence type="ECO:0000256" key="7">
    <source>
        <dbReference type="HAMAP-Rule" id="MF_00150"/>
    </source>
</evidence>
<reference evidence="11" key="1">
    <citation type="submission" date="2016-10" db="EMBL/GenBank/DDBJ databases">
        <authorList>
            <person name="Varghese N."/>
            <person name="Submissions S."/>
        </authorList>
    </citation>
    <scope>NUCLEOTIDE SEQUENCE [LARGE SCALE GENOMIC DNA]</scope>
    <source>
        <strain evidence="11">DSM 22530</strain>
    </source>
</reference>
<dbReference type="GO" id="GO:0006526">
    <property type="term" value="P:L-arginine biosynthetic process"/>
    <property type="evidence" value="ECO:0007669"/>
    <property type="project" value="UniProtKB-UniRule"/>
</dbReference>
<sequence length="345" mass="37601">MKAAVIGATGYGGAELIRLLQQHPEATLHSFHSSSKEGESIEASYPHLQTVSGMALEAIDPEKIASETDVVFTATPSGVSSELVPELIDAGNRVIDLSGDFRLKDPKLYEQWYNKKAPDETVLQNAVYGLTEWLEADATEAQLISNPGCYPTAALLGLAPLMKQNIANPDSIIIDAKTGVSGAGKKATPVTHFTEMNDNLKIYKVFAHQHTPEIEQVLSGWNSQTGPITFSTHLVPMTRGIMTTIYAQGPDGMTAKELTDLYQESYNDSYFVRVREQGTYPSTKEVYGSNFCDLSVALDERTNRIMIVSVIDNLVKGASGQAVQNMNRMFDIEETAGLGFAPVYP</sequence>
<evidence type="ECO:0000256" key="6">
    <source>
        <dbReference type="ARBA" id="ARBA00050557"/>
    </source>
</evidence>
<dbReference type="PANTHER" id="PTHR32338">
    <property type="entry name" value="N-ACETYL-GAMMA-GLUTAMYL-PHOSPHATE REDUCTASE, CHLOROPLASTIC-RELATED-RELATED"/>
    <property type="match status" value="1"/>
</dbReference>
<dbReference type="EMBL" id="FOMR01000001">
    <property type="protein sequence ID" value="SFD44396.1"/>
    <property type="molecule type" value="Genomic_DNA"/>
</dbReference>
<dbReference type="HAMAP" id="MF_00150">
    <property type="entry name" value="ArgC_type1"/>
    <property type="match status" value="1"/>
</dbReference>
<comment type="subcellular location">
    <subcellularLocation>
        <location evidence="7">Cytoplasm</location>
    </subcellularLocation>
</comment>
<comment type="catalytic activity">
    <reaction evidence="6 7">
        <text>N-acetyl-L-glutamate 5-semialdehyde + phosphate + NADP(+) = N-acetyl-L-glutamyl 5-phosphate + NADPH + H(+)</text>
        <dbReference type="Rhea" id="RHEA:21588"/>
        <dbReference type="ChEBI" id="CHEBI:15378"/>
        <dbReference type="ChEBI" id="CHEBI:29123"/>
        <dbReference type="ChEBI" id="CHEBI:43474"/>
        <dbReference type="ChEBI" id="CHEBI:57783"/>
        <dbReference type="ChEBI" id="CHEBI:57936"/>
        <dbReference type="ChEBI" id="CHEBI:58349"/>
        <dbReference type="EC" id="1.2.1.38"/>
    </reaction>
</comment>
<dbReference type="RefSeq" id="WP_090080423.1">
    <property type="nucleotide sequence ID" value="NZ_FOMR01000001.1"/>
</dbReference>
<dbReference type="GO" id="GO:0005737">
    <property type="term" value="C:cytoplasm"/>
    <property type="evidence" value="ECO:0007669"/>
    <property type="project" value="UniProtKB-SubCell"/>
</dbReference>
<dbReference type="GO" id="GO:0003942">
    <property type="term" value="F:N-acetyl-gamma-glutamyl-phosphate reductase activity"/>
    <property type="evidence" value="ECO:0007669"/>
    <property type="project" value="UniProtKB-UniRule"/>
</dbReference>
<dbReference type="SMART" id="SM00859">
    <property type="entry name" value="Semialdhyde_dh"/>
    <property type="match status" value="1"/>
</dbReference>
<dbReference type="PROSITE" id="PS01224">
    <property type="entry name" value="ARGC"/>
    <property type="match status" value="1"/>
</dbReference>
<feature type="domain" description="Semialdehyde dehydrogenase NAD-binding" evidence="9">
    <location>
        <begin position="2"/>
        <end position="141"/>
    </location>
</feature>
<keyword evidence="4 7" id="KW-0521">NADP</keyword>
<dbReference type="GO" id="GO:0051287">
    <property type="term" value="F:NAD binding"/>
    <property type="evidence" value="ECO:0007669"/>
    <property type="project" value="InterPro"/>
</dbReference>
<keyword evidence="5 7" id="KW-0560">Oxidoreductase</keyword>
<feature type="active site" evidence="7 8">
    <location>
        <position position="149"/>
    </location>
</feature>
<dbReference type="STRING" id="640948.SAMN05216238_101368"/>
<dbReference type="InterPro" id="IPR036291">
    <property type="entry name" value="NAD(P)-bd_dom_sf"/>
</dbReference>
<comment type="similarity">
    <text evidence="7">Belongs to the NAGSA dehydrogenase family. Type 1 subfamily.</text>
</comment>
<dbReference type="Gene3D" id="3.30.360.10">
    <property type="entry name" value="Dihydrodipicolinate Reductase, domain 2"/>
    <property type="match status" value="1"/>
</dbReference>
<dbReference type="PANTHER" id="PTHR32338:SF10">
    <property type="entry name" value="N-ACETYL-GAMMA-GLUTAMYL-PHOSPHATE REDUCTASE, CHLOROPLASTIC-RELATED"/>
    <property type="match status" value="1"/>
</dbReference>
<keyword evidence="7" id="KW-0963">Cytoplasm</keyword>
<evidence type="ECO:0000256" key="4">
    <source>
        <dbReference type="ARBA" id="ARBA00022857"/>
    </source>
</evidence>
<evidence type="ECO:0000256" key="1">
    <source>
        <dbReference type="ARBA" id="ARBA00004862"/>
    </source>
</evidence>
<dbReference type="FunFam" id="3.30.360.10:FF:000014">
    <property type="entry name" value="N-acetyl-gamma-glutamyl-phosphate reductase"/>
    <property type="match status" value="1"/>
</dbReference>
<keyword evidence="11" id="KW-1185">Reference proteome</keyword>
<evidence type="ECO:0000259" key="9">
    <source>
        <dbReference type="SMART" id="SM00859"/>
    </source>
</evidence>
<accession>A0A1I1SD41</accession>
<evidence type="ECO:0000256" key="5">
    <source>
        <dbReference type="ARBA" id="ARBA00023002"/>
    </source>
</evidence>
<evidence type="ECO:0000256" key="2">
    <source>
        <dbReference type="ARBA" id="ARBA00022571"/>
    </source>
</evidence>
<dbReference type="InterPro" id="IPR050085">
    <property type="entry name" value="AGPR"/>
</dbReference>
<dbReference type="UniPathway" id="UPA00068">
    <property type="reaction ID" value="UER00108"/>
</dbReference>
<dbReference type="CDD" id="cd23934">
    <property type="entry name" value="AGPR_1_C"/>
    <property type="match status" value="1"/>
</dbReference>
<protein>
    <recommendedName>
        <fullName evidence="7">N-acetyl-gamma-glutamyl-phosphate reductase</fullName>
        <shortName evidence="7">AGPR</shortName>
        <ecNumber evidence="7">1.2.1.38</ecNumber>
    </recommendedName>
    <alternativeName>
        <fullName evidence="7">N-acetyl-glutamate semialdehyde dehydrogenase</fullName>
        <shortName evidence="7">NAGSA dehydrogenase</shortName>
    </alternativeName>
</protein>
<organism evidence="10 11">
    <name type="scientific">Lentibacillus persicus</name>
    <dbReference type="NCBI Taxonomy" id="640948"/>
    <lineage>
        <taxon>Bacteria</taxon>
        <taxon>Bacillati</taxon>
        <taxon>Bacillota</taxon>
        <taxon>Bacilli</taxon>
        <taxon>Bacillales</taxon>
        <taxon>Bacillaceae</taxon>
        <taxon>Lentibacillus</taxon>
    </lineage>
</organism>
<dbReference type="Gene3D" id="3.40.50.720">
    <property type="entry name" value="NAD(P)-binding Rossmann-like Domain"/>
    <property type="match status" value="1"/>
</dbReference>
<dbReference type="InterPro" id="IPR000534">
    <property type="entry name" value="Semialdehyde_DH_NAD-bd"/>
</dbReference>
<evidence type="ECO:0000256" key="8">
    <source>
        <dbReference type="PROSITE-ProRule" id="PRU10010"/>
    </source>
</evidence>
<gene>
    <name evidence="7" type="primary">argC</name>
    <name evidence="10" type="ORF">SAMN05216238_101368</name>
</gene>
<dbReference type="CDD" id="cd17895">
    <property type="entry name" value="AGPR_1_N"/>
    <property type="match status" value="1"/>
</dbReference>